<dbReference type="EMBL" id="BMHO01000001">
    <property type="protein sequence ID" value="GGD32196.1"/>
    <property type="molecule type" value="Genomic_DNA"/>
</dbReference>
<proteinExistence type="predicted"/>
<evidence type="ECO:0000313" key="2">
    <source>
        <dbReference type="EMBL" id="GGD32196.1"/>
    </source>
</evidence>
<sequence>MVARGRRAAARRRRRAARRARPQADGWRCIMTARRSLGRRILAGLAGLALLGGIALAPTAEQTDAAWTDAEAGAAEFTAGTALDPLVATGDGCVASGLLGIAPRVEITWHVPDGTAYTIDDVEFGQLNNGLLTPIIDLELLNSITTTGTPDAYTTVITSLALQNLLGGDKVIGMRISDSGWTSPWLVATANWGPLGLAPSCDISTSP</sequence>
<reference evidence="2" key="2">
    <citation type="submission" date="2020-09" db="EMBL/GenBank/DDBJ databases">
        <authorList>
            <person name="Sun Q."/>
            <person name="Zhou Y."/>
        </authorList>
    </citation>
    <scope>NUCLEOTIDE SEQUENCE</scope>
    <source>
        <strain evidence="2">CGMCC 1.15152</strain>
    </source>
</reference>
<name>A0A916Y638_9MICO</name>
<gene>
    <name evidence="2" type="ORF">GCM10010915_10710</name>
</gene>
<accession>A0A916Y638</accession>
<evidence type="ECO:0000256" key="1">
    <source>
        <dbReference type="SAM" id="MobiDB-lite"/>
    </source>
</evidence>
<feature type="region of interest" description="Disordered" evidence="1">
    <location>
        <begin position="1"/>
        <end position="20"/>
    </location>
</feature>
<organism evidence="2 3">
    <name type="scientific">Microbacterium faecale</name>
    <dbReference type="NCBI Taxonomy" id="1804630"/>
    <lineage>
        <taxon>Bacteria</taxon>
        <taxon>Bacillati</taxon>
        <taxon>Actinomycetota</taxon>
        <taxon>Actinomycetes</taxon>
        <taxon>Micrococcales</taxon>
        <taxon>Microbacteriaceae</taxon>
        <taxon>Microbacterium</taxon>
    </lineage>
</organism>
<dbReference type="Proteomes" id="UP000633205">
    <property type="component" value="Unassembled WGS sequence"/>
</dbReference>
<protein>
    <submittedName>
        <fullName evidence="2">Uncharacterized protein</fullName>
    </submittedName>
</protein>
<keyword evidence="3" id="KW-1185">Reference proteome</keyword>
<dbReference type="AlphaFoldDB" id="A0A916Y638"/>
<evidence type="ECO:0000313" key="3">
    <source>
        <dbReference type="Proteomes" id="UP000633205"/>
    </source>
</evidence>
<comment type="caution">
    <text evidence="2">The sequence shown here is derived from an EMBL/GenBank/DDBJ whole genome shotgun (WGS) entry which is preliminary data.</text>
</comment>
<reference evidence="2" key="1">
    <citation type="journal article" date="2014" name="Int. J. Syst. Evol. Microbiol.">
        <title>Complete genome sequence of Corynebacterium casei LMG S-19264T (=DSM 44701T), isolated from a smear-ripened cheese.</title>
        <authorList>
            <consortium name="US DOE Joint Genome Institute (JGI-PGF)"/>
            <person name="Walter F."/>
            <person name="Albersmeier A."/>
            <person name="Kalinowski J."/>
            <person name="Ruckert C."/>
        </authorList>
    </citation>
    <scope>NUCLEOTIDE SEQUENCE</scope>
    <source>
        <strain evidence="2">CGMCC 1.15152</strain>
    </source>
</reference>